<accession>A0A6J4M1L5</accession>
<reference evidence="1" key="1">
    <citation type="submission" date="2020-02" db="EMBL/GenBank/DDBJ databases">
        <authorList>
            <person name="Meier V. D."/>
        </authorList>
    </citation>
    <scope>NUCLEOTIDE SEQUENCE</scope>
    <source>
        <strain evidence="1">AVDCRST_MAG40</strain>
    </source>
</reference>
<evidence type="ECO:0000313" key="1">
    <source>
        <dbReference type="EMBL" id="CAA9347466.1"/>
    </source>
</evidence>
<name>A0A6J4M1L5_9BACT</name>
<organism evidence="1">
    <name type="scientific">uncultured Gemmatimonadaceae bacterium</name>
    <dbReference type="NCBI Taxonomy" id="246130"/>
    <lineage>
        <taxon>Bacteria</taxon>
        <taxon>Pseudomonadati</taxon>
        <taxon>Gemmatimonadota</taxon>
        <taxon>Gemmatimonadia</taxon>
        <taxon>Gemmatimonadales</taxon>
        <taxon>Gemmatimonadaceae</taxon>
        <taxon>environmental samples</taxon>
    </lineage>
</organism>
<dbReference type="AlphaFoldDB" id="A0A6J4M1L5"/>
<protein>
    <submittedName>
        <fullName evidence="1">Uncharacterized protein</fullName>
    </submittedName>
</protein>
<gene>
    <name evidence="1" type="ORF">AVDCRST_MAG40-2706</name>
</gene>
<sequence length="62" mass="7064">MLPRSACPPRARERLVADGLWPAGDPRHPRCDGRGRGVLRRRADGRRLAASRYGCRRTKRRA</sequence>
<dbReference type="EMBL" id="CADCTX010000759">
    <property type="protein sequence ID" value="CAA9347466.1"/>
    <property type="molecule type" value="Genomic_DNA"/>
</dbReference>
<proteinExistence type="predicted"/>